<accession>A0A0M3JTL1</accession>
<sequence>MHFLIITLIHFLNLFFPSVSGLTKSQRIANQFKQSHLRDVTPPPTLHNLYRQERSQNGDQIDSLIRDMEWKMKTGVGAAGESMGSVDFCACVCVCKEPQQAGYVIRSINS</sequence>
<evidence type="ECO:0000256" key="1">
    <source>
        <dbReference type="SAM" id="SignalP"/>
    </source>
</evidence>
<reference evidence="4" key="1">
    <citation type="submission" date="2017-02" db="UniProtKB">
        <authorList>
            <consortium name="WormBaseParasite"/>
        </authorList>
    </citation>
    <scope>IDENTIFICATION</scope>
</reference>
<dbReference type="OrthoDB" id="5859844at2759"/>
<protein>
    <submittedName>
        <fullName evidence="4">Secreted protein</fullName>
    </submittedName>
</protein>
<dbReference type="AlphaFoldDB" id="A0A0M3JTL1"/>
<evidence type="ECO:0000313" key="4">
    <source>
        <dbReference type="WBParaSite" id="ASIM_0001137801-mRNA-1"/>
    </source>
</evidence>
<gene>
    <name evidence="2" type="ORF">ASIM_LOCUS10936</name>
</gene>
<feature type="chain" id="PRO_5043120990" evidence="1">
    <location>
        <begin position="22"/>
        <end position="110"/>
    </location>
</feature>
<dbReference type="EMBL" id="UYRR01031028">
    <property type="protein sequence ID" value="VDK43982.1"/>
    <property type="molecule type" value="Genomic_DNA"/>
</dbReference>
<reference evidence="2 3" key="2">
    <citation type="submission" date="2018-11" db="EMBL/GenBank/DDBJ databases">
        <authorList>
            <consortium name="Pathogen Informatics"/>
        </authorList>
    </citation>
    <scope>NUCLEOTIDE SEQUENCE [LARGE SCALE GENOMIC DNA]</scope>
</reference>
<evidence type="ECO:0000313" key="2">
    <source>
        <dbReference type="EMBL" id="VDK43982.1"/>
    </source>
</evidence>
<name>A0A0M3JTL1_ANISI</name>
<keyword evidence="1" id="KW-0732">Signal</keyword>
<feature type="signal peptide" evidence="1">
    <location>
        <begin position="1"/>
        <end position="21"/>
    </location>
</feature>
<organism evidence="4">
    <name type="scientific">Anisakis simplex</name>
    <name type="common">Herring worm</name>
    <dbReference type="NCBI Taxonomy" id="6269"/>
    <lineage>
        <taxon>Eukaryota</taxon>
        <taxon>Metazoa</taxon>
        <taxon>Ecdysozoa</taxon>
        <taxon>Nematoda</taxon>
        <taxon>Chromadorea</taxon>
        <taxon>Rhabditida</taxon>
        <taxon>Spirurina</taxon>
        <taxon>Ascaridomorpha</taxon>
        <taxon>Ascaridoidea</taxon>
        <taxon>Anisakidae</taxon>
        <taxon>Anisakis</taxon>
        <taxon>Anisakis simplex complex</taxon>
    </lineage>
</organism>
<dbReference type="WBParaSite" id="ASIM_0001137801-mRNA-1">
    <property type="protein sequence ID" value="ASIM_0001137801-mRNA-1"/>
    <property type="gene ID" value="ASIM_0001137801"/>
</dbReference>
<proteinExistence type="predicted"/>
<keyword evidence="3" id="KW-1185">Reference proteome</keyword>
<dbReference type="Proteomes" id="UP000267096">
    <property type="component" value="Unassembled WGS sequence"/>
</dbReference>
<evidence type="ECO:0000313" key="3">
    <source>
        <dbReference type="Proteomes" id="UP000267096"/>
    </source>
</evidence>